<evidence type="ECO:0000313" key="3">
    <source>
        <dbReference type="Proteomes" id="UP000502894"/>
    </source>
</evidence>
<gene>
    <name evidence="2" type="ORF">TUM19329_36250</name>
</gene>
<dbReference type="AlphaFoldDB" id="A0A6F8T999"/>
<dbReference type="EMBL" id="AP022840">
    <property type="protein sequence ID" value="BCA97264.1"/>
    <property type="molecule type" value="Genomic_DNA"/>
</dbReference>
<keyword evidence="1" id="KW-0472">Membrane</keyword>
<evidence type="ECO:0008006" key="4">
    <source>
        <dbReference type="Google" id="ProtNLM"/>
    </source>
</evidence>
<dbReference type="Proteomes" id="UP000502894">
    <property type="component" value="Plasmid pTUM19329-1"/>
</dbReference>
<feature type="transmembrane region" description="Helical" evidence="1">
    <location>
        <begin position="12"/>
        <end position="30"/>
    </location>
</feature>
<name>A0A6F8T999_9GAMM</name>
<dbReference type="InterPro" id="IPR014115">
    <property type="entry name" value="TrbI_Ftype"/>
</dbReference>
<accession>A0A6F8T999</accession>
<proteinExistence type="predicted"/>
<evidence type="ECO:0000313" key="2">
    <source>
        <dbReference type="EMBL" id="BCA97264.1"/>
    </source>
</evidence>
<organism evidence="2 3">
    <name type="scientific">Legionella antarctica</name>
    <dbReference type="NCBI Taxonomy" id="2708020"/>
    <lineage>
        <taxon>Bacteria</taxon>
        <taxon>Pseudomonadati</taxon>
        <taxon>Pseudomonadota</taxon>
        <taxon>Gammaproteobacteria</taxon>
        <taxon>Legionellales</taxon>
        <taxon>Legionellaceae</taxon>
        <taxon>Legionella</taxon>
    </lineage>
</organism>
<protein>
    <recommendedName>
        <fullName evidence="4">Type-F conjugative transfer system protein TrbI</fullName>
    </recommendedName>
</protein>
<keyword evidence="2" id="KW-0614">Plasmid</keyword>
<dbReference type="KEGG" id="lant:TUM19329_36250"/>
<geneLocation type="plasmid" evidence="2 3">
    <name>pTUM19329-1</name>
</geneLocation>
<dbReference type="RefSeq" id="WP_173238648.1">
    <property type="nucleotide sequence ID" value="NZ_AP022840.1"/>
</dbReference>
<reference evidence="2" key="1">
    <citation type="journal article" date="2020" name="Microbiol. Resour. Announc.">
        <title>Complete Genome Sequence of Novel Psychrotolerant Legionella Strain TUM19329, Isolated from Antarctic Lake Sediment.</title>
        <authorList>
            <person name="Shimada S."/>
            <person name="Nakai R."/>
            <person name="Aoki K."/>
            <person name="Shimoeda N."/>
            <person name="Ohno G."/>
            <person name="Miyazaki Y."/>
            <person name="Kudoh S."/>
            <person name="Imura S."/>
            <person name="Watanabe K."/>
            <person name="Ishii Y."/>
            <person name="Tateda K."/>
        </authorList>
    </citation>
    <scope>NUCLEOTIDE SEQUENCE [LARGE SCALE GENOMIC DNA]</scope>
    <source>
        <strain evidence="2">TUM19329</strain>
        <plasmid evidence="2">pTUM19329-1</plasmid>
    </source>
</reference>
<keyword evidence="3" id="KW-1185">Reference proteome</keyword>
<sequence>MRLSQLDVKQWAMVGTAGVLVVLVLMLMVWKNPTPLVVVDMTRAVQSPSLMLARSKLTPDAQLKIMSRFSTLLPKIVKEYGQTHQVTVVSAAVLASHNNVDVTNEVIALTIARMKHEG</sequence>
<evidence type="ECO:0000256" key="1">
    <source>
        <dbReference type="SAM" id="Phobius"/>
    </source>
</evidence>
<keyword evidence="1" id="KW-1133">Transmembrane helix</keyword>
<keyword evidence="1" id="KW-0812">Transmembrane</keyword>
<dbReference type="Pfam" id="PF09677">
    <property type="entry name" value="TrbI_Ftype"/>
    <property type="match status" value="1"/>
</dbReference>